<dbReference type="Proteomes" id="UP000037035">
    <property type="component" value="Unassembled WGS sequence"/>
</dbReference>
<dbReference type="VEuPathDB" id="FungiDB:VP01_4547g1"/>
<evidence type="ECO:0000313" key="1">
    <source>
        <dbReference type="EMBL" id="KNZ50199.1"/>
    </source>
</evidence>
<sequence length="65" mass="7355">MVLTSKGVNLEEYMQFVHVDPTNIDIQRALDDLVITHFLPSAISKLVSLKKEELKRAMRNLSSAV</sequence>
<reference evidence="1 2" key="1">
    <citation type="submission" date="2015-08" db="EMBL/GenBank/DDBJ databases">
        <title>Next Generation Sequencing and Analysis of the Genome of Puccinia sorghi L Schw, the Causal Agent of Maize Common Rust.</title>
        <authorList>
            <person name="Rochi L."/>
            <person name="Burguener G."/>
            <person name="Darino M."/>
            <person name="Turjanski A."/>
            <person name="Kreff E."/>
            <person name="Dieguez M.J."/>
            <person name="Sacco F."/>
        </authorList>
    </citation>
    <scope>NUCLEOTIDE SEQUENCE [LARGE SCALE GENOMIC DNA]</scope>
    <source>
        <strain evidence="1 2">RO10H11247</strain>
    </source>
</reference>
<accession>A0A0L6UNT9</accession>
<dbReference type="EMBL" id="LAVV01009665">
    <property type="protein sequence ID" value="KNZ50199.1"/>
    <property type="molecule type" value="Genomic_DNA"/>
</dbReference>
<name>A0A0L6UNT9_9BASI</name>
<evidence type="ECO:0000313" key="2">
    <source>
        <dbReference type="Proteomes" id="UP000037035"/>
    </source>
</evidence>
<gene>
    <name evidence="1" type="ORF">VP01_4547g1</name>
</gene>
<proteinExistence type="predicted"/>
<organism evidence="1 2">
    <name type="scientific">Puccinia sorghi</name>
    <dbReference type="NCBI Taxonomy" id="27349"/>
    <lineage>
        <taxon>Eukaryota</taxon>
        <taxon>Fungi</taxon>
        <taxon>Dikarya</taxon>
        <taxon>Basidiomycota</taxon>
        <taxon>Pucciniomycotina</taxon>
        <taxon>Pucciniomycetes</taxon>
        <taxon>Pucciniales</taxon>
        <taxon>Pucciniaceae</taxon>
        <taxon>Puccinia</taxon>
    </lineage>
</organism>
<keyword evidence="2" id="KW-1185">Reference proteome</keyword>
<protein>
    <submittedName>
        <fullName evidence="1">Uncharacterized protein</fullName>
    </submittedName>
</protein>
<comment type="caution">
    <text evidence="1">The sequence shown here is derived from an EMBL/GenBank/DDBJ whole genome shotgun (WGS) entry which is preliminary data.</text>
</comment>
<dbReference type="AlphaFoldDB" id="A0A0L6UNT9"/>